<dbReference type="AlphaFoldDB" id="A0A662Z7C0"/>
<sequence length="68" mass="7885">MVMSNIYLTSDFYFDDALNENFQLVVSDLKNRIINRDSVISIALINQLLPVGYNRAKQFFLKLKNEGI</sequence>
<evidence type="ECO:0000313" key="2">
    <source>
        <dbReference type="Proteomes" id="UP000243374"/>
    </source>
</evidence>
<proteinExistence type="predicted"/>
<organism evidence="1 2">
    <name type="scientific">Succinivibrio dextrinosolvens</name>
    <dbReference type="NCBI Taxonomy" id="83771"/>
    <lineage>
        <taxon>Bacteria</taxon>
        <taxon>Pseudomonadati</taxon>
        <taxon>Pseudomonadota</taxon>
        <taxon>Gammaproteobacteria</taxon>
        <taxon>Aeromonadales</taxon>
        <taxon>Succinivibrionaceae</taxon>
        <taxon>Succinivibrio</taxon>
    </lineage>
</organism>
<gene>
    <name evidence="1" type="ORF">SAMN04487865_100654</name>
</gene>
<dbReference type="EMBL" id="FOSF01000006">
    <property type="protein sequence ID" value="SFJ89836.1"/>
    <property type="molecule type" value="Genomic_DNA"/>
</dbReference>
<keyword evidence="2" id="KW-1185">Reference proteome</keyword>
<evidence type="ECO:0000313" key="1">
    <source>
        <dbReference type="EMBL" id="SFJ89836.1"/>
    </source>
</evidence>
<reference evidence="1 2" key="1">
    <citation type="submission" date="2016-10" db="EMBL/GenBank/DDBJ databases">
        <authorList>
            <person name="Varghese N."/>
            <person name="Submissions S."/>
        </authorList>
    </citation>
    <scope>NUCLEOTIDE SEQUENCE [LARGE SCALE GENOMIC DNA]</scope>
    <source>
        <strain evidence="1 2">22B</strain>
    </source>
</reference>
<protein>
    <recommendedName>
        <fullName evidence="3">FtsK gamma domain-containing protein</fullName>
    </recommendedName>
</protein>
<evidence type="ECO:0008006" key="3">
    <source>
        <dbReference type="Google" id="ProtNLM"/>
    </source>
</evidence>
<accession>A0A662Z7C0</accession>
<dbReference type="Proteomes" id="UP000243374">
    <property type="component" value="Unassembled WGS sequence"/>
</dbReference>
<name>A0A662Z7C0_9GAMM</name>